<evidence type="ECO:0000313" key="4">
    <source>
        <dbReference type="Proteomes" id="UP000515152"/>
    </source>
</evidence>
<dbReference type="OrthoDB" id="10065209at2759"/>
<dbReference type="GO" id="GO:0003676">
    <property type="term" value="F:nucleic acid binding"/>
    <property type="evidence" value="ECO:0007669"/>
    <property type="project" value="InterPro"/>
</dbReference>
<evidence type="ECO:0000256" key="1">
    <source>
        <dbReference type="PROSITE-ProRule" id="PRU00047"/>
    </source>
</evidence>
<dbReference type="Gene3D" id="4.10.60.10">
    <property type="entry name" value="Zinc finger, CCHC-type"/>
    <property type="match status" value="1"/>
</dbReference>
<dbReference type="SUPFAM" id="SSF57756">
    <property type="entry name" value="Retrovirus zinc finger-like domains"/>
    <property type="match status" value="1"/>
</dbReference>
<feature type="domain" description="CCHC-type" evidence="3">
    <location>
        <begin position="252"/>
        <end position="265"/>
    </location>
</feature>
<dbReference type="InterPro" id="IPR001878">
    <property type="entry name" value="Znf_CCHC"/>
</dbReference>
<dbReference type="PANTHER" id="PTHR19963:SF30">
    <property type="entry name" value="ENDONUCLEASE_EXONUCLEASE_PHOSPHATASE DOMAIN-CONTAINING PROTEIN"/>
    <property type="match status" value="1"/>
</dbReference>
<keyword evidence="1" id="KW-0479">Metal-binding</keyword>
<keyword evidence="4" id="KW-1185">Reference proteome</keyword>
<evidence type="ECO:0000259" key="3">
    <source>
        <dbReference type="PROSITE" id="PS50158"/>
    </source>
</evidence>
<keyword evidence="1" id="KW-0862">Zinc</keyword>
<dbReference type="SMART" id="SM00343">
    <property type="entry name" value="ZnF_C2HC"/>
    <property type="match status" value="1"/>
</dbReference>
<gene>
    <name evidence="5" type="primary">LOC116223806</name>
</gene>
<dbReference type="GeneID" id="116223806"/>
<dbReference type="InterPro" id="IPR036875">
    <property type="entry name" value="Znf_CCHC_sf"/>
</dbReference>
<evidence type="ECO:0000313" key="5">
    <source>
        <dbReference type="RefSeq" id="XP_031437692.1"/>
    </source>
</evidence>
<feature type="compositionally biased region" description="Pro residues" evidence="2">
    <location>
        <begin position="342"/>
        <end position="351"/>
    </location>
</feature>
<dbReference type="Proteomes" id="UP000515152">
    <property type="component" value="Chromosome 15"/>
</dbReference>
<feature type="region of interest" description="Disordered" evidence="2">
    <location>
        <begin position="280"/>
        <end position="388"/>
    </location>
</feature>
<organism evidence="4 5">
    <name type="scientific">Clupea harengus</name>
    <name type="common">Atlantic herring</name>
    <dbReference type="NCBI Taxonomy" id="7950"/>
    <lineage>
        <taxon>Eukaryota</taxon>
        <taxon>Metazoa</taxon>
        <taxon>Chordata</taxon>
        <taxon>Craniata</taxon>
        <taxon>Vertebrata</taxon>
        <taxon>Euteleostomi</taxon>
        <taxon>Actinopterygii</taxon>
        <taxon>Neopterygii</taxon>
        <taxon>Teleostei</taxon>
        <taxon>Clupei</taxon>
        <taxon>Clupeiformes</taxon>
        <taxon>Clupeoidei</taxon>
        <taxon>Clupeidae</taxon>
        <taxon>Clupea</taxon>
    </lineage>
</organism>
<sequence>MERKCPMFRGRVGMGIEEWVEEVNASIRTRHLGTLDQAYFIFDHLDGEAKDEIRYRTRAEREDPTKVLAILKELYGCSKSYVALQEDFFSRRQLDGESLHNFSHALLSLMNEVTQSSPVAVPNPDVLLRDTFVEHLLDFELRRELKRLVRQTPGLSMLEVRAEAVQWEREGRPCDFARGRSCSAPSLCAMQSSRAQQNSHPPQKNPVKSEMTELRALLLAQQEQINQLINSWAILQVPVRQARPGRSPSVVCRRCQRPGHYARDCDNDRAVPVQQTAALRRKERHDQRVHSQVQRTMLKPVPRSHWPDLPAAPPEPPERHDQRVHRQVQRTMLKPVPRSHWPDPPAAPPVAEPESTEKAKAGQSVIVGPPDASMQPAPPNLARSPAAASGSVKPHEQIELPFLTLALPVLTDPGPGGGVLPPGRMSRVTAGRRGTPHHLPVSESRTTAIWATNSQVPDSSKRTIAVFRPWG</sequence>
<dbReference type="AlphaFoldDB" id="A0A6P8GQK3"/>
<name>A0A6P8GQK3_CLUHA</name>
<accession>A0A6P8GQK3</accession>
<dbReference type="PROSITE" id="PS50158">
    <property type="entry name" value="ZF_CCHC"/>
    <property type="match status" value="1"/>
</dbReference>
<keyword evidence="1" id="KW-0863">Zinc-finger</keyword>
<dbReference type="RefSeq" id="XP_031437692.1">
    <property type="nucleotide sequence ID" value="XM_031581832.2"/>
</dbReference>
<dbReference type="KEGG" id="char:116223806"/>
<reference evidence="5" key="1">
    <citation type="submission" date="2025-08" db="UniProtKB">
        <authorList>
            <consortium name="RefSeq"/>
        </authorList>
    </citation>
    <scope>IDENTIFICATION</scope>
</reference>
<evidence type="ECO:0000256" key="2">
    <source>
        <dbReference type="SAM" id="MobiDB-lite"/>
    </source>
</evidence>
<dbReference type="Pfam" id="PF00098">
    <property type="entry name" value="zf-CCHC"/>
    <property type="match status" value="1"/>
</dbReference>
<dbReference type="GO" id="GO:0008270">
    <property type="term" value="F:zinc ion binding"/>
    <property type="evidence" value="ECO:0007669"/>
    <property type="project" value="UniProtKB-KW"/>
</dbReference>
<proteinExistence type="predicted"/>
<protein>
    <submittedName>
        <fullName evidence="5">Uncharacterized protein LOC116223806</fullName>
    </submittedName>
</protein>
<dbReference type="PANTHER" id="PTHR19963">
    <property type="entry name" value="CCHC-TYPE DOMAIN-CONTAINING PROTEIN"/>
    <property type="match status" value="1"/>
</dbReference>